<protein>
    <submittedName>
        <fullName evidence="1">Uncharacterized protein</fullName>
    </submittedName>
</protein>
<dbReference type="AlphaFoldDB" id="A0A564ZMU3"/>
<evidence type="ECO:0000313" key="2">
    <source>
        <dbReference type="Proteomes" id="UP000334340"/>
    </source>
</evidence>
<dbReference type="Proteomes" id="UP000334340">
    <property type="component" value="Unassembled WGS sequence"/>
</dbReference>
<dbReference type="EMBL" id="CABIKM010000055">
    <property type="protein sequence ID" value="VUZ86416.1"/>
    <property type="molecule type" value="Genomic_DNA"/>
</dbReference>
<organism evidence="1 2">
    <name type="scientific">Candidatus Methylomirabilis lanthanidiphila</name>
    <dbReference type="NCBI Taxonomy" id="2211376"/>
    <lineage>
        <taxon>Bacteria</taxon>
        <taxon>Candidatus Methylomirabilota</taxon>
        <taxon>Candidatus Methylomirabilia</taxon>
        <taxon>Candidatus Methylomirabilales</taxon>
        <taxon>Candidatus Methylomirabilaceae</taxon>
        <taxon>Candidatus Methylomirabilis</taxon>
    </lineage>
</organism>
<reference evidence="1 2" key="1">
    <citation type="submission" date="2019-07" db="EMBL/GenBank/DDBJ databases">
        <authorList>
            <person name="Cremers G."/>
        </authorList>
    </citation>
    <scope>NUCLEOTIDE SEQUENCE [LARGE SCALE GENOMIC DNA]</scope>
</reference>
<dbReference type="Pfam" id="PF13798">
    <property type="entry name" value="PCYCGC"/>
    <property type="match status" value="1"/>
</dbReference>
<evidence type="ECO:0000313" key="1">
    <source>
        <dbReference type="EMBL" id="VUZ86416.1"/>
    </source>
</evidence>
<gene>
    <name evidence="1" type="ORF">MELA_02819</name>
</gene>
<name>A0A564ZMU3_9BACT</name>
<proteinExistence type="predicted"/>
<keyword evidence="2" id="KW-1185">Reference proteome</keyword>
<dbReference type="InterPro" id="IPR025673">
    <property type="entry name" value="PCYCGC"/>
</dbReference>
<accession>A0A564ZMU3</accession>
<sequence>MEHDSVKQPDRSTCALHADRRSALRILGGGLVGLLIGLIPDGSVAVSMAGGLDGGLLPGVPRRPRPATPSPALFSGKLAETYRIAKEAPELIEQMPCYCGCYGMADHRNNLDCYVDRHADT</sequence>